<comment type="caution">
    <text evidence="12">The sequence shown here is derived from an EMBL/GenBank/DDBJ whole genome shotgun (WGS) entry which is preliminary data.</text>
</comment>
<keyword evidence="5" id="KW-0028">Amino-acid biosynthesis</keyword>
<evidence type="ECO:0000256" key="8">
    <source>
        <dbReference type="ARBA" id="ARBA00023032"/>
    </source>
</evidence>
<dbReference type="AlphaFoldDB" id="A0A927M4M4"/>
<feature type="transmembrane region" description="Helical" evidence="11">
    <location>
        <begin position="12"/>
        <end position="29"/>
    </location>
</feature>
<keyword evidence="8" id="KW-0764">Sulfate transport</keyword>
<dbReference type="PANTHER" id="PTHR37468">
    <property type="entry name" value="SULFATE TRANSPORTER CYSZ"/>
    <property type="match status" value="1"/>
</dbReference>
<feature type="transmembrane region" description="Helical" evidence="11">
    <location>
        <begin position="225"/>
        <end position="256"/>
    </location>
</feature>
<evidence type="ECO:0000256" key="5">
    <source>
        <dbReference type="ARBA" id="ARBA00022605"/>
    </source>
</evidence>
<dbReference type="GO" id="GO:0019344">
    <property type="term" value="P:cysteine biosynthetic process"/>
    <property type="evidence" value="ECO:0007669"/>
    <property type="project" value="TreeGrafter"/>
</dbReference>
<dbReference type="InterPro" id="IPR050480">
    <property type="entry name" value="CysZ-like"/>
</dbReference>
<keyword evidence="13" id="KW-1185">Reference proteome</keyword>
<protein>
    <submittedName>
        <fullName evidence="12">CysZ protein</fullName>
    </submittedName>
</protein>
<feature type="transmembrane region" description="Helical" evidence="11">
    <location>
        <begin position="88"/>
        <end position="117"/>
    </location>
</feature>
<dbReference type="GO" id="GO:0009675">
    <property type="term" value="F:high-affinity sulfate:proton symporter activity"/>
    <property type="evidence" value="ECO:0007669"/>
    <property type="project" value="TreeGrafter"/>
</dbReference>
<feature type="compositionally biased region" description="Polar residues" evidence="10">
    <location>
        <begin position="262"/>
        <end position="272"/>
    </location>
</feature>
<evidence type="ECO:0000256" key="7">
    <source>
        <dbReference type="ARBA" id="ARBA00022989"/>
    </source>
</evidence>
<proteinExistence type="predicted"/>
<evidence type="ECO:0000256" key="10">
    <source>
        <dbReference type="SAM" id="MobiDB-lite"/>
    </source>
</evidence>
<dbReference type="PANTHER" id="PTHR37468:SF1">
    <property type="entry name" value="SULFATE TRANSPORTER CYSZ"/>
    <property type="match status" value="1"/>
</dbReference>
<keyword evidence="3" id="KW-1003">Cell membrane</keyword>
<reference evidence="12" key="1">
    <citation type="submission" date="2020-10" db="EMBL/GenBank/DDBJ databases">
        <title>Sequencing the genomes of 1000 actinobacteria strains.</title>
        <authorList>
            <person name="Klenk H.-P."/>
        </authorList>
    </citation>
    <scope>NUCLEOTIDE SEQUENCE</scope>
    <source>
        <strain evidence="12">DSM 46832</strain>
    </source>
</reference>
<feature type="compositionally biased region" description="Polar residues" evidence="10">
    <location>
        <begin position="291"/>
        <end position="302"/>
    </location>
</feature>
<gene>
    <name evidence="12" type="ORF">H4W31_002363</name>
</gene>
<dbReference type="EMBL" id="JADBEB010000001">
    <property type="protein sequence ID" value="MBE1486725.1"/>
    <property type="molecule type" value="Genomic_DNA"/>
</dbReference>
<evidence type="ECO:0000256" key="11">
    <source>
        <dbReference type="SAM" id="Phobius"/>
    </source>
</evidence>
<evidence type="ECO:0000313" key="13">
    <source>
        <dbReference type="Proteomes" id="UP000649753"/>
    </source>
</evidence>
<keyword evidence="4" id="KW-0997">Cell inner membrane</keyword>
<dbReference type="InterPro" id="IPR059112">
    <property type="entry name" value="CysZ/EI24"/>
</dbReference>
<sequence length="351" mass="37102">MHTPTVNAPAAGRVGTFLSGFGSGVGLLFKGLGIYARNPRLVLLGIIPGLITGVFYLAAFGTLIYFVSDLAELITPFADDWAGWARDVVRLIAGLAFLGLGGLLGVLTFTAITLFVGDPFYEQISERVEARYGGVPDEIEVPWWRSLRRSLVDSARLLVRSVLIGIPLFVAGFIPIIGQFVVPVVVALVAGWFLAVELVGVPFYRRGLRLPDRRRVLRANRPIALGFGVAVFLCFLIPLGAVLLMPAAVAGAALLARRTLNQPTTTQPSTGGAQPVDPARPSPAAQPIEAAQSSTAAQSIDSIQPVDPARPASAAPSIDPTQSIDPAQPIEAARSGESGRRVEPGKRAGEE</sequence>
<keyword evidence="6 11" id="KW-0812">Transmembrane</keyword>
<keyword evidence="7 11" id="KW-1133">Transmembrane helix</keyword>
<accession>A0A927M4M4</accession>
<comment type="subcellular location">
    <subcellularLocation>
        <location evidence="1">Membrane</location>
        <topology evidence="1">Multi-pass membrane protein</topology>
    </subcellularLocation>
</comment>
<evidence type="ECO:0000256" key="2">
    <source>
        <dbReference type="ARBA" id="ARBA00022448"/>
    </source>
</evidence>
<feature type="transmembrane region" description="Helical" evidence="11">
    <location>
        <begin position="41"/>
        <end position="68"/>
    </location>
</feature>
<dbReference type="Pfam" id="PF07264">
    <property type="entry name" value="EI24"/>
    <property type="match status" value="1"/>
</dbReference>
<dbReference type="Proteomes" id="UP000649753">
    <property type="component" value="Unassembled WGS sequence"/>
</dbReference>
<evidence type="ECO:0000256" key="6">
    <source>
        <dbReference type="ARBA" id="ARBA00022692"/>
    </source>
</evidence>
<keyword evidence="2" id="KW-0813">Transport</keyword>
<organism evidence="12 13">
    <name type="scientific">Plantactinospora soyae</name>
    <dbReference type="NCBI Taxonomy" id="1544732"/>
    <lineage>
        <taxon>Bacteria</taxon>
        <taxon>Bacillati</taxon>
        <taxon>Actinomycetota</taxon>
        <taxon>Actinomycetes</taxon>
        <taxon>Micromonosporales</taxon>
        <taxon>Micromonosporaceae</taxon>
        <taxon>Plantactinospora</taxon>
    </lineage>
</organism>
<dbReference type="GO" id="GO:0005886">
    <property type="term" value="C:plasma membrane"/>
    <property type="evidence" value="ECO:0007669"/>
    <property type="project" value="TreeGrafter"/>
</dbReference>
<evidence type="ECO:0000256" key="9">
    <source>
        <dbReference type="ARBA" id="ARBA00023136"/>
    </source>
</evidence>
<evidence type="ECO:0000313" key="12">
    <source>
        <dbReference type="EMBL" id="MBE1486725.1"/>
    </source>
</evidence>
<evidence type="ECO:0000256" key="3">
    <source>
        <dbReference type="ARBA" id="ARBA00022475"/>
    </source>
</evidence>
<feature type="region of interest" description="Disordered" evidence="10">
    <location>
        <begin position="262"/>
        <end position="351"/>
    </location>
</feature>
<dbReference type="GO" id="GO:0000103">
    <property type="term" value="P:sulfate assimilation"/>
    <property type="evidence" value="ECO:0007669"/>
    <property type="project" value="TreeGrafter"/>
</dbReference>
<feature type="transmembrane region" description="Helical" evidence="11">
    <location>
        <begin position="157"/>
        <end position="178"/>
    </location>
</feature>
<keyword evidence="9 11" id="KW-0472">Membrane</keyword>
<feature type="transmembrane region" description="Helical" evidence="11">
    <location>
        <begin position="184"/>
        <end position="204"/>
    </location>
</feature>
<feature type="compositionally biased region" description="Basic and acidic residues" evidence="10">
    <location>
        <begin position="337"/>
        <end position="351"/>
    </location>
</feature>
<evidence type="ECO:0000256" key="1">
    <source>
        <dbReference type="ARBA" id="ARBA00004141"/>
    </source>
</evidence>
<name>A0A927M4M4_9ACTN</name>
<evidence type="ECO:0000256" key="4">
    <source>
        <dbReference type="ARBA" id="ARBA00022519"/>
    </source>
</evidence>